<proteinExistence type="predicted"/>
<evidence type="ECO:0000313" key="3">
    <source>
        <dbReference type="EMBL" id="MDT0602474.1"/>
    </source>
</evidence>
<dbReference type="RefSeq" id="WP_311576780.1">
    <property type="nucleotide sequence ID" value="NZ_JAVRIF010000001.1"/>
</dbReference>
<evidence type="ECO:0000313" key="4">
    <source>
        <dbReference type="Proteomes" id="UP001266357"/>
    </source>
</evidence>
<accession>A0ABU2ZXQ2</accession>
<feature type="domain" description="Fumarylacetoacetase-like C-terminal" evidence="2">
    <location>
        <begin position="15"/>
        <end position="187"/>
    </location>
</feature>
<evidence type="ECO:0000259" key="2">
    <source>
        <dbReference type="Pfam" id="PF01557"/>
    </source>
</evidence>
<keyword evidence="3" id="KW-0378">Hydrolase</keyword>
<dbReference type="SUPFAM" id="SSF56529">
    <property type="entry name" value="FAH"/>
    <property type="match status" value="1"/>
</dbReference>
<sequence length="203" mass="22562">MNSILLENKSIIPSKVVCVGRNYVEHITELGNEVPDEMVVFLKPNSAISTTLKAFHQECLHYEAEICFLYQQGRFSAVGVGLDLTKRALQSQLKASKLPWERAKAFDGSVVFSEFIAIDTIAPTLRVQLKINNHIIQQGGVELMMIKPNEILSEIQTFMTLQDGDIVMTGTPKGVGVVNQGDTFEGKILVEDNILVSKKWLAQ</sequence>
<name>A0ABU2ZXQ2_9GAMM</name>
<keyword evidence="4" id="KW-1185">Reference proteome</keyword>
<dbReference type="GO" id="GO:0016787">
    <property type="term" value="F:hydrolase activity"/>
    <property type="evidence" value="ECO:0007669"/>
    <property type="project" value="UniProtKB-KW"/>
</dbReference>
<dbReference type="InterPro" id="IPR036663">
    <property type="entry name" value="Fumarylacetoacetase_C_sf"/>
</dbReference>
<evidence type="ECO:0000256" key="1">
    <source>
        <dbReference type="ARBA" id="ARBA00022723"/>
    </source>
</evidence>
<dbReference type="InterPro" id="IPR011234">
    <property type="entry name" value="Fumarylacetoacetase-like_C"/>
</dbReference>
<dbReference type="PANTHER" id="PTHR11820:SF7">
    <property type="entry name" value="ACYLPYRUVASE FAHD1, MITOCHONDRIAL"/>
    <property type="match status" value="1"/>
</dbReference>
<keyword evidence="1" id="KW-0479">Metal-binding</keyword>
<gene>
    <name evidence="3" type="ORF">RM573_02590</name>
</gene>
<comment type="caution">
    <text evidence="3">The sequence shown here is derived from an EMBL/GenBank/DDBJ whole genome shotgun (WGS) entry which is preliminary data.</text>
</comment>
<organism evidence="3 4">
    <name type="scientific">Thalassotalea castellviae</name>
    <dbReference type="NCBI Taxonomy" id="3075612"/>
    <lineage>
        <taxon>Bacteria</taxon>
        <taxon>Pseudomonadati</taxon>
        <taxon>Pseudomonadota</taxon>
        <taxon>Gammaproteobacteria</taxon>
        <taxon>Alteromonadales</taxon>
        <taxon>Colwelliaceae</taxon>
        <taxon>Thalassotalea</taxon>
    </lineage>
</organism>
<dbReference type="Pfam" id="PF01557">
    <property type="entry name" value="FAA_hydrolase"/>
    <property type="match status" value="1"/>
</dbReference>
<protein>
    <submittedName>
        <fullName evidence="3">Fumarylacetoacetate hydrolase family protein</fullName>
    </submittedName>
</protein>
<reference evidence="3 4" key="1">
    <citation type="submission" date="2023-09" db="EMBL/GenBank/DDBJ databases">
        <authorList>
            <person name="Rey-Velasco X."/>
        </authorList>
    </citation>
    <scope>NUCLEOTIDE SEQUENCE [LARGE SCALE GENOMIC DNA]</scope>
    <source>
        <strain evidence="3 4">W431</strain>
    </source>
</reference>
<dbReference type="Proteomes" id="UP001266357">
    <property type="component" value="Unassembled WGS sequence"/>
</dbReference>
<dbReference type="EMBL" id="JAVRIF010000001">
    <property type="protein sequence ID" value="MDT0602474.1"/>
    <property type="molecule type" value="Genomic_DNA"/>
</dbReference>
<dbReference type="PANTHER" id="PTHR11820">
    <property type="entry name" value="ACYLPYRUVASE"/>
    <property type="match status" value="1"/>
</dbReference>
<dbReference type="Gene3D" id="3.90.850.10">
    <property type="entry name" value="Fumarylacetoacetase-like, C-terminal domain"/>
    <property type="match status" value="1"/>
</dbReference>